<evidence type="ECO:0000256" key="7">
    <source>
        <dbReference type="ARBA" id="ARBA00023157"/>
    </source>
</evidence>
<organism evidence="13 14">
    <name type="scientific">Anolis carolinensis</name>
    <name type="common">Green anole</name>
    <name type="synonym">American chameleon</name>
    <dbReference type="NCBI Taxonomy" id="28377"/>
    <lineage>
        <taxon>Eukaryota</taxon>
        <taxon>Metazoa</taxon>
        <taxon>Chordata</taxon>
        <taxon>Craniata</taxon>
        <taxon>Vertebrata</taxon>
        <taxon>Euteleostomi</taxon>
        <taxon>Lepidosauria</taxon>
        <taxon>Squamata</taxon>
        <taxon>Bifurcata</taxon>
        <taxon>Unidentata</taxon>
        <taxon>Episquamata</taxon>
        <taxon>Toxicofera</taxon>
        <taxon>Iguania</taxon>
        <taxon>Dactyloidae</taxon>
        <taxon>Anolis</taxon>
    </lineage>
</organism>
<keyword evidence="14" id="KW-1185">Reference proteome</keyword>
<dbReference type="PROSITE" id="PS00484">
    <property type="entry name" value="THYROGLOBULIN_1_1"/>
    <property type="match status" value="1"/>
</dbReference>
<evidence type="ECO:0000256" key="8">
    <source>
        <dbReference type="ARBA" id="ARBA00023180"/>
    </source>
</evidence>
<comment type="subcellular location">
    <subcellularLocation>
        <location evidence="1">Membrane</location>
        <topology evidence="1">Single-pass type I membrane protein</topology>
    </subcellularLocation>
</comment>
<dbReference type="PROSITE" id="PS51162">
    <property type="entry name" value="THYROGLOBULIN_1_2"/>
    <property type="match status" value="1"/>
</dbReference>
<dbReference type="AlphaFoldDB" id="G1KG20"/>
<evidence type="ECO:0000256" key="6">
    <source>
        <dbReference type="ARBA" id="ARBA00023136"/>
    </source>
</evidence>
<dbReference type="STRING" id="28377.ENSACAP00000006885"/>
<dbReference type="SMART" id="SM00211">
    <property type="entry name" value="TY"/>
    <property type="match status" value="1"/>
</dbReference>
<dbReference type="Pfam" id="PF00086">
    <property type="entry name" value="Thyroglobulin_1"/>
    <property type="match status" value="1"/>
</dbReference>
<evidence type="ECO:0000256" key="4">
    <source>
        <dbReference type="ARBA" id="ARBA00022729"/>
    </source>
</evidence>
<feature type="chain" id="PRO_5003413052" evidence="11">
    <location>
        <begin position="28"/>
        <end position="315"/>
    </location>
</feature>
<evidence type="ECO:0000256" key="10">
    <source>
        <dbReference type="SAM" id="Phobius"/>
    </source>
</evidence>
<keyword evidence="8" id="KW-0325">Glycoprotein</keyword>
<reference evidence="13 14" key="1">
    <citation type="submission" date="2009-12" db="EMBL/GenBank/DDBJ databases">
        <title>The Genome Sequence of Anolis carolinensis (Green Anole Lizard).</title>
        <authorList>
            <consortium name="The Genome Sequencing Platform"/>
            <person name="Di Palma F."/>
            <person name="Alfoldi J."/>
            <person name="Heiman D."/>
            <person name="Young S."/>
            <person name="Grabherr M."/>
            <person name="Johnson J."/>
            <person name="Lander E.S."/>
            <person name="Lindblad-Toh K."/>
        </authorList>
    </citation>
    <scope>NUCLEOTIDE SEQUENCE [LARGE SCALE GENOMIC DNA]</scope>
    <source>
        <strain evidence="13 14">JBL SC #1</strain>
    </source>
</reference>
<dbReference type="GO" id="GO:0016020">
    <property type="term" value="C:membrane"/>
    <property type="evidence" value="ECO:0007669"/>
    <property type="project" value="UniProtKB-SubCell"/>
</dbReference>
<evidence type="ECO:0000256" key="1">
    <source>
        <dbReference type="ARBA" id="ARBA00004479"/>
    </source>
</evidence>
<dbReference type="InterPro" id="IPR049420">
    <property type="entry name" value="EPCAM-Trop-2_C"/>
</dbReference>
<name>G1KG20_ANOCA</name>
<dbReference type="Bgee" id="ENSACAG00000007049">
    <property type="expression patterns" value="Expressed in dewlap"/>
</dbReference>
<dbReference type="CDD" id="cd00191">
    <property type="entry name" value="TY"/>
    <property type="match status" value="1"/>
</dbReference>
<keyword evidence="3 10" id="KW-0812">Transmembrane</keyword>
<dbReference type="InterPro" id="IPR036857">
    <property type="entry name" value="Thyroglobulin_1_sf"/>
</dbReference>
<keyword evidence="5 10" id="KW-1133">Transmembrane helix</keyword>
<dbReference type="InterPro" id="IPR041630">
    <property type="entry name" value="EpCAM_N"/>
</dbReference>
<evidence type="ECO:0000313" key="14">
    <source>
        <dbReference type="Proteomes" id="UP000001646"/>
    </source>
</evidence>
<evidence type="ECO:0000259" key="12">
    <source>
        <dbReference type="PROSITE" id="PS51162"/>
    </source>
</evidence>
<dbReference type="SUPFAM" id="SSF57610">
    <property type="entry name" value="Thyroglobulin type-1 domain"/>
    <property type="match status" value="1"/>
</dbReference>
<reference evidence="13" key="2">
    <citation type="submission" date="2025-08" db="UniProtKB">
        <authorList>
            <consortium name="Ensembl"/>
        </authorList>
    </citation>
    <scope>IDENTIFICATION</scope>
</reference>
<dbReference type="Proteomes" id="UP000001646">
    <property type="component" value="Chromosome 4"/>
</dbReference>
<dbReference type="Gene3D" id="4.10.800.10">
    <property type="entry name" value="Thyroglobulin type-1"/>
    <property type="match status" value="1"/>
</dbReference>
<keyword evidence="6 10" id="KW-0472">Membrane</keyword>
<dbReference type="Ensembl" id="ENSACAT00000007035.4">
    <property type="protein sequence ID" value="ENSACAP00000006885.3"/>
    <property type="gene ID" value="ENSACAG00000007049.4"/>
</dbReference>
<evidence type="ECO:0000256" key="9">
    <source>
        <dbReference type="PROSITE-ProRule" id="PRU00500"/>
    </source>
</evidence>
<dbReference type="InParanoid" id="G1KG20"/>
<feature type="transmembrane region" description="Helical" evidence="10">
    <location>
        <begin position="268"/>
        <end position="289"/>
    </location>
</feature>
<evidence type="ECO:0000256" key="11">
    <source>
        <dbReference type="SAM" id="SignalP"/>
    </source>
</evidence>
<comment type="caution">
    <text evidence="9">Lacks conserved residue(s) required for the propagation of feature annotation.</text>
</comment>
<keyword evidence="4 11" id="KW-0732">Signal</keyword>
<evidence type="ECO:0000313" key="13">
    <source>
        <dbReference type="Ensembl" id="ENSACAP00000006885.3"/>
    </source>
</evidence>
<dbReference type="Pfam" id="PF18635">
    <property type="entry name" value="EpCAM_N"/>
    <property type="match status" value="1"/>
</dbReference>
<sequence length="315" mass="36410">MPSHNIRLMESAYGAVLFLMLVTASAAQDGCICPMNIRTTCEMESGSCICRVLGSNQRVNCSTLTSKCLLMKAEMYRTPRRFPKPEHAFLDNDGLYDPDCDASGIFKARQCNKTDTCWCVNSAGVRRTDKGDDNMRCSELVRTNWILIELKQKERVDPFLEAEVENSLRQFIQNRYQLRQHFIPAVKYDYPFIQIELKQDLLQKTYRDVDIADVAYYFEKDIKRTSLFHFSNAFNLSVSGEPLDIEEILIYYIDEKPPEFSMKQLTPGIIAVVVVVVLAFITGITMFVFNRWRKTGKYEKVEIKEMGEMKREENA</sequence>
<dbReference type="PANTHER" id="PTHR14168">
    <property type="entry name" value="TUMOR-ASSOCIATED CALCIUM SIGNAL TRANSDUCER"/>
    <property type="match status" value="1"/>
</dbReference>
<dbReference type="Pfam" id="PF21283">
    <property type="entry name" value="EPCAM-Trop-2_C"/>
    <property type="match status" value="1"/>
</dbReference>
<dbReference type="eggNOG" id="ENOG502QVSU">
    <property type="taxonomic scope" value="Eukaryota"/>
</dbReference>
<dbReference type="InterPro" id="IPR000716">
    <property type="entry name" value="Thyroglobulin_1"/>
</dbReference>
<reference evidence="13" key="3">
    <citation type="submission" date="2025-09" db="UniProtKB">
        <authorList>
            <consortium name="Ensembl"/>
        </authorList>
    </citation>
    <scope>IDENTIFICATION</scope>
</reference>
<feature type="signal peptide" evidence="11">
    <location>
        <begin position="1"/>
        <end position="27"/>
    </location>
</feature>
<evidence type="ECO:0000256" key="5">
    <source>
        <dbReference type="ARBA" id="ARBA00022989"/>
    </source>
</evidence>
<dbReference type="HOGENOM" id="CLU_075326_0_0_1"/>
<dbReference type="GeneTree" id="ENSGT00390000018245"/>
<accession>G1KG20</accession>
<gene>
    <name evidence="13" type="primary">TACSTD2</name>
</gene>
<evidence type="ECO:0000256" key="3">
    <source>
        <dbReference type="ARBA" id="ARBA00022692"/>
    </source>
</evidence>
<feature type="domain" description="Thyroglobulin type-1" evidence="12">
    <location>
        <begin position="65"/>
        <end position="137"/>
    </location>
</feature>
<comment type="similarity">
    <text evidence="2">Belongs to the EPCAM family.</text>
</comment>
<dbReference type="FunCoup" id="G1KG20">
    <property type="interactions" value="96"/>
</dbReference>
<evidence type="ECO:0000256" key="2">
    <source>
        <dbReference type="ARBA" id="ARBA00007669"/>
    </source>
</evidence>
<dbReference type="FunFam" id="4.10.800.10:FF:000008">
    <property type="entry name" value="tumor-associated calcium signal transducer 2"/>
    <property type="match status" value="1"/>
</dbReference>
<protein>
    <submittedName>
        <fullName evidence="13">Tumor associated calcium signal transducer 2</fullName>
    </submittedName>
</protein>
<proteinExistence type="inferred from homology"/>
<keyword evidence="7" id="KW-1015">Disulfide bond</keyword>
<dbReference type="InterPro" id="IPR043406">
    <property type="entry name" value="EPCAM/Trop-2"/>
</dbReference>
<dbReference type="PANTHER" id="PTHR14168:SF5">
    <property type="entry name" value="TUMOR-ASSOCIATED CALCIUM SIGNAL TRANSDUCER 2"/>
    <property type="match status" value="1"/>
</dbReference>